<dbReference type="InterPro" id="IPR036922">
    <property type="entry name" value="Rieske_2Fe-2S_sf"/>
</dbReference>
<keyword evidence="5" id="KW-0408">Iron</keyword>
<protein>
    <recommendedName>
        <fullName evidence="2">Cytochrome bc1 complex Rieske iron-sulfur subunit</fullName>
    </recommendedName>
    <alternativeName>
        <fullName evidence="8">Cytochrome bc1 reductase complex subunit QcrA</fullName>
    </alternativeName>
</protein>
<dbReference type="OrthoDB" id="25106at2"/>
<evidence type="ECO:0000256" key="9">
    <source>
        <dbReference type="ARBA" id="ARBA00034078"/>
    </source>
</evidence>
<dbReference type="AlphaFoldDB" id="A0A5B0EPW7"/>
<reference evidence="12 13" key="1">
    <citation type="submission" date="2019-07" db="EMBL/GenBank/DDBJ databases">
        <title>Analysis of the biochemical properties, biological activity and biotechnological potential of siderophores and biosurfactants produced by Antarctic psychrotolerant bacteria.</title>
        <authorList>
            <person name="Styczynski M."/>
            <person name="Krucon T."/>
            <person name="Decewicz P."/>
            <person name="Dziewit L."/>
        </authorList>
    </citation>
    <scope>NUCLEOTIDE SEQUENCE [LARGE SCALE GENOMIC DNA]</scope>
    <source>
        <strain evidence="12 13">ANT_H27</strain>
    </source>
</reference>
<feature type="chain" id="PRO_5039495287" description="Cytochrome bc1 complex Rieske iron-sulfur subunit" evidence="10">
    <location>
        <begin position="32"/>
        <end position="163"/>
    </location>
</feature>
<comment type="caution">
    <text evidence="12">The sequence shown here is derived from an EMBL/GenBank/DDBJ whole genome shotgun (WGS) entry which is preliminary data.</text>
</comment>
<dbReference type="InterPro" id="IPR005805">
    <property type="entry name" value="Rieske_Fe-S_prot_C"/>
</dbReference>
<dbReference type="PROSITE" id="PS51296">
    <property type="entry name" value="RIESKE"/>
    <property type="match status" value="1"/>
</dbReference>
<dbReference type="GO" id="GO:0016705">
    <property type="term" value="F:oxidoreductase activity, acting on paired donors, with incorporation or reduction of molecular oxygen"/>
    <property type="evidence" value="ECO:0007669"/>
    <property type="project" value="UniProtKB-ARBA"/>
</dbReference>
<dbReference type="InterPro" id="IPR006311">
    <property type="entry name" value="TAT_signal"/>
</dbReference>
<dbReference type="EMBL" id="VOBL01000001">
    <property type="protein sequence ID" value="KAA0979760.1"/>
    <property type="molecule type" value="Genomic_DNA"/>
</dbReference>
<dbReference type="Gene3D" id="2.102.10.10">
    <property type="entry name" value="Rieske [2Fe-2S] iron-sulphur domain"/>
    <property type="match status" value="1"/>
</dbReference>
<evidence type="ECO:0000256" key="10">
    <source>
        <dbReference type="SAM" id="SignalP"/>
    </source>
</evidence>
<evidence type="ECO:0000256" key="7">
    <source>
        <dbReference type="ARBA" id="ARBA00023157"/>
    </source>
</evidence>
<keyword evidence="4" id="KW-0479">Metal-binding</keyword>
<feature type="signal peptide" evidence="10">
    <location>
        <begin position="1"/>
        <end position="31"/>
    </location>
</feature>
<dbReference type="Pfam" id="PF00355">
    <property type="entry name" value="Rieske"/>
    <property type="match status" value="1"/>
</dbReference>
<evidence type="ECO:0000259" key="11">
    <source>
        <dbReference type="PROSITE" id="PS51296"/>
    </source>
</evidence>
<evidence type="ECO:0000256" key="8">
    <source>
        <dbReference type="ARBA" id="ARBA00029586"/>
    </source>
</evidence>
<dbReference type="PANTHER" id="PTHR10134">
    <property type="entry name" value="CYTOCHROME B-C1 COMPLEX SUBUNIT RIESKE, MITOCHONDRIAL"/>
    <property type="match status" value="1"/>
</dbReference>
<evidence type="ECO:0000256" key="1">
    <source>
        <dbReference type="ARBA" id="ARBA00002494"/>
    </source>
</evidence>
<feature type="domain" description="Rieske" evidence="11">
    <location>
        <begin position="88"/>
        <end position="161"/>
    </location>
</feature>
<organism evidence="12 13">
    <name type="scientific">Paeniglutamicibacter gangotriensis</name>
    <dbReference type="NCBI Taxonomy" id="254787"/>
    <lineage>
        <taxon>Bacteria</taxon>
        <taxon>Bacillati</taxon>
        <taxon>Actinomycetota</taxon>
        <taxon>Actinomycetes</taxon>
        <taxon>Micrococcales</taxon>
        <taxon>Micrococcaceae</taxon>
        <taxon>Paeniglutamicibacter</taxon>
    </lineage>
</organism>
<dbReference type="SUPFAM" id="SSF50022">
    <property type="entry name" value="ISP domain"/>
    <property type="match status" value="1"/>
</dbReference>
<keyword evidence="6" id="KW-0411">Iron-sulfur</keyword>
<evidence type="ECO:0000256" key="3">
    <source>
        <dbReference type="ARBA" id="ARBA00022714"/>
    </source>
</evidence>
<gene>
    <name evidence="12" type="ORF">FQ154_00910</name>
</gene>
<evidence type="ECO:0000313" key="12">
    <source>
        <dbReference type="EMBL" id="KAA0979760.1"/>
    </source>
</evidence>
<evidence type="ECO:0000313" key="13">
    <source>
        <dbReference type="Proteomes" id="UP000323856"/>
    </source>
</evidence>
<evidence type="ECO:0000256" key="6">
    <source>
        <dbReference type="ARBA" id="ARBA00023014"/>
    </source>
</evidence>
<sequence>MMGFMSFTIPPCSRRAFVGTTVATGATLALAACGDGSSAAPNNEPSTAPEVSGEGTVVATVAELPVGTRLSVAAVRTQGDEAGKQAGFLLFRPDEQTVLAYTAICTHQGCAVTVKAPDGDNFYCPCHGSYFQPEDGKAVAGPAREALERFAAEIKDDDVLIYV</sequence>
<keyword evidence="7" id="KW-1015">Disulfide bond</keyword>
<name>A0A5B0EPW7_9MICC</name>
<dbReference type="GO" id="GO:0016020">
    <property type="term" value="C:membrane"/>
    <property type="evidence" value="ECO:0007669"/>
    <property type="project" value="InterPro"/>
</dbReference>
<evidence type="ECO:0000256" key="2">
    <source>
        <dbReference type="ARBA" id="ARBA00015816"/>
    </source>
</evidence>
<keyword evidence="3" id="KW-0001">2Fe-2S</keyword>
<evidence type="ECO:0000256" key="5">
    <source>
        <dbReference type="ARBA" id="ARBA00023004"/>
    </source>
</evidence>
<dbReference type="InterPro" id="IPR017941">
    <property type="entry name" value="Rieske_2Fe-2S"/>
</dbReference>
<dbReference type="GO" id="GO:0004497">
    <property type="term" value="F:monooxygenase activity"/>
    <property type="evidence" value="ECO:0007669"/>
    <property type="project" value="UniProtKB-ARBA"/>
</dbReference>
<comment type="function">
    <text evidence="1">Iron-sulfur subunit of the cytochrome bc1 complex, an essential component of the respiratory electron transport chain required for ATP synthesis. The bc1 complex catalyzes the oxidation of menaquinol and the reduction of cytochrome c in the respiratory chain. The bc1 complex operates through a Q-cycle mechanism that couples electron transfer to generation of the proton gradient that drives ATP synthesis.</text>
</comment>
<dbReference type="Proteomes" id="UP000323856">
    <property type="component" value="Unassembled WGS sequence"/>
</dbReference>
<dbReference type="PROSITE" id="PS51318">
    <property type="entry name" value="TAT"/>
    <property type="match status" value="1"/>
</dbReference>
<dbReference type="GO" id="GO:0046872">
    <property type="term" value="F:metal ion binding"/>
    <property type="evidence" value="ECO:0007669"/>
    <property type="project" value="UniProtKB-KW"/>
</dbReference>
<dbReference type="PRINTS" id="PR00162">
    <property type="entry name" value="RIESKE"/>
</dbReference>
<dbReference type="InterPro" id="IPR014349">
    <property type="entry name" value="Rieske_Fe-S_prot"/>
</dbReference>
<proteinExistence type="predicted"/>
<keyword evidence="10" id="KW-0732">Signal</keyword>
<comment type="cofactor">
    <cofactor evidence="9">
        <name>[2Fe-2S] cluster</name>
        <dbReference type="ChEBI" id="CHEBI:190135"/>
    </cofactor>
</comment>
<dbReference type="GO" id="GO:0051537">
    <property type="term" value="F:2 iron, 2 sulfur cluster binding"/>
    <property type="evidence" value="ECO:0007669"/>
    <property type="project" value="UniProtKB-KW"/>
</dbReference>
<dbReference type="CDD" id="cd03467">
    <property type="entry name" value="Rieske"/>
    <property type="match status" value="1"/>
</dbReference>
<evidence type="ECO:0000256" key="4">
    <source>
        <dbReference type="ARBA" id="ARBA00022723"/>
    </source>
</evidence>
<accession>A0A5B0EPW7</accession>